<evidence type="ECO:0000313" key="3">
    <source>
        <dbReference type="Proteomes" id="UP001316803"/>
    </source>
</evidence>
<reference evidence="2 3" key="1">
    <citation type="submission" date="2022-12" db="EMBL/GenBank/DDBJ databases">
        <title>Genomic features and morphological characterization of a novel Knufia sp. strain isolated from spacecraft assembly facility.</title>
        <authorList>
            <person name="Teixeira M."/>
            <person name="Chander A.M."/>
            <person name="Stajich J.E."/>
            <person name="Venkateswaran K."/>
        </authorList>
    </citation>
    <scope>NUCLEOTIDE SEQUENCE [LARGE SCALE GENOMIC DNA]</scope>
    <source>
        <strain evidence="2 3">FJI-L2-BK-P2</strain>
    </source>
</reference>
<evidence type="ECO:0000256" key="1">
    <source>
        <dbReference type="SAM" id="MobiDB-lite"/>
    </source>
</evidence>
<protein>
    <submittedName>
        <fullName evidence="2">Uncharacterized protein</fullName>
    </submittedName>
</protein>
<comment type="caution">
    <text evidence="2">The sequence shown here is derived from an EMBL/GenBank/DDBJ whole genome shotgun (WGS) entry which is preliminary data.</text>
</comment>
<name>A0AAN8EPL1_9EURO</name>
<organism evidence="2 3">
    <name type="scientific">Knufia fluminis</name>
    <dbReference type="NCBI Taxonomy" id="191047"/>
    <lineage>
        <taxon>Eukaryota</taxon>
        <taxon>Fungi</taxon>
        <taxon>Dikarya</taxon>
        <taxon>Ascomycota</taxon>
        <taxon>Pezizomycotina</taxon>
        <taxon>Eurotiomycetes</taxon>
        <taxon>Chaetothyriomycetidae</taxon>
        <taxon>Chaetothyriales</taxon>
        <taxon>Trichomeriaceae</taxon>
        <taxon>Knufia</taxon>
    </lineage>
</organism>
<feature type="region of interest" description="Disordered" evidence="1">
    <location>
        <begin position="1"/>
        <end position="70"/>
    </location>
</feature>
<feature type="compositionally biased region" description="Basic and acidic residues" evidence="1">
    <location>
        <begin position="1"/>
        <end position="20"/>
    </location>
</feature>
<dbReference type="Proteomes" id="UP001316803">
    <property type="component" value="Unassembled WGS sequence"/>
</dbReference>
<accession>A0AAN8EPL1</accession>
<feature type="region of interest" description="Disordered" evidence="1">
    <location>
        <begin position="84"/>
        <end position="131"/>
    </location>
</feature>
<keyword evidence="3" id="KW-1185">Reference proteome</keyword>
<proteinExistence type="predicted"/>
<dbReference type="EMBL" id="JAKLMC020000006">
    <property type="protein sequence ID" value="KAK5955722.1"/>
    <property type="molecule type" value="Genomic_DNA"/>
</dbReference>
<dbReference type="AlphaFoldDB" id="A0AAN8EPL1"/>
<evidence type="ECO:0000313" key="2">
    <source>
        <dbReference type="EMBL" id="KAK5955722.1"/>
    </source>
</evidence>
<gene>
    <name evidence="2" type="ORF">OHC33_003363</name>
</gene>
<feature type="compositionally biased region" description="Basic and acidic residues" evidence="1">
    <location>
        <begin position="91"/>
        <end position="102"/>
    </location>
</feature>
<sequence length="183" mass="20285">MKPDTHEASPKFRILRRGEQLEDAEMTPALGHQIQTPSAEGYQAAKPELKSDEQANQVQPQSDESDPEDIVVFKGRAAWRAEQQKLKQARLKNENGAEHSNKDVTSNNTPAPAIKEDIDTANKTTSDDDDARIVTTSKGDVVVHGEGPYQWFTGPAEACVEYRRAYVEKHGSVDLSSLDETRP</sequence>